<dbReference type="PROSITE" id="PS50003">
    <property type="entry name" value="PH_DOMAIN"/>
    <property type="match status" value="1"/>
</dbReference>
<evidence type="ECO:0008006" key="6">
    <source>
        <dbReference type="Google" id="ProtNLM"/>
    </source>
</evidence>
<dbReference type="PROSITE" id="PS50010">
    <property type="entry name" value="DH_2"/>
    <property type="match status" value="1"/>
</dbReference>
<dbReference type="AlphaFoldDB" id="A7RG07"/>
<dbReference type="InterPro" id="IPR001849">
    <property type="entry name" value="PH_domain"/>
</dbReference>
<dbReference type="GO" id="GO:0007266">
    <property type="term" value="P:Rho protein signal transduction"/>
    <property type="evidence" value="ECO:0000318"/>
    <property type="project" value="GO_Central"/>
</dbReference>
<evidence type="ECO:0000259" key="3">
    <source>
        <dbReference type="PROSITE" id="PS50010"/>
    </source>
</evidence>
<dbReference type="Pfam" id="PF00621">
    <property type="entry name" value="RhoGEF"/>
    <property type="match status" value="1"/>
</dbReference>
<dbReference type="KEGG" id="nve:5522112"/>
<feature type="compositionally biased region" description="Polar residues" evidence="1">
    <location>
        <begin position="66"/>
        <end position="79"/>
    </location>
</feature>
<dbReference type="Proteomes" id="UP000001593">
    <property type="component" value="Unassembled WGS sequence"/>
</dbReference>
<feature type="region of interest" description="Disordered" evidence="1">
    <location>
        <begin position="499"/>
        <end position="518"/>
    </location>
</feature>
<dbReference type="InParanoid" id="A7RG07"/>
<dbReference type="SUPFAM" id="SSF50729">
    <property type="entry name" value="PH domain-like"/>
    <property type="match status" value="1"/>
</dbReference>
<dbReference type="EMBL" id="DS469508">
    <property type="protein sequence ID" value="EDO49694.1"/>
    <property type="molecule type" value="Genomic_DNA"/>
</dbReference>
<feature type="region of interest" description="Disordered" evidence="1">
    <location>
        <begin position="411"/>
        <end position="444"/>
    </location>
</feature>
<dbReference type="eggNOG" id="KOG3521">
    <property type="taxonomic scope" value="Eukaryota"/>
</dbReference>
<dbReference type="InterPro" id="IPR040181">
    <property type="entry name" value="PKHG5/7"/>
</dbReference>
<gene>
    <name evidence="4" type="ORF">NEMVEDRAFT_v1g237981</name>
</gene>
<feature type="compositionally biased region" description="Low complexity" evidence="1">
    <location>
        <begin position="368"/>
        <end position="383"/>
    </location>
</feature>
<dbReference type="InterPro" id="IPR001331">
    <property type="entry name" value="GDS_CDC24_CS"/>
</dbReference>
<keyword evidence="5" id="KW-1185">Reference proteome</keyword>
<accession>A7RG07</accession>
<dbReference type="GO" id="GO:0005085">
    <property type="term" value="F:guanyl-nucleotide exchange factor activity"/>
    <property type="evidence" value="ECO:0007669"/>
    <property type="project" value="InterPro"/>
</dbReference>
<dbReference type="Gene3D" id="2.30.29.30">
    <property type="entry name" value="Pleckstrin-homology domain (PH domain)/Phosphotyrosine-binding domain (PTB)"/>
    <property type="match status" value="1"/>
</dbReference>
<dbReference type="SMART" id="SM00233">
    <property type="entry name" value="PH"/>
    <property type="match status" value="1"/>
</dbReference>
<feature type="compositionally biased region" description="Polar residues" evidence="1">
    <location>
        <begin position="97"/>
        <end position="107"/>
    </location>
</feature>
<dbReference type="STRING" id="45351.A7RG07"/>
<feature type="region of interest" description="Disordered" evidence="1">
    <location>
        <begin position="29"/>
        <end position="109"/>
    </location>
</feature>
<sequence length="1131" mass="127321">MQSPTFGLAVIPRQTRTGNVIYLCGSVRPASQESSRFTGEDSESNPVKQDPEINEYSSILHVPDFTHSSRSNSVETDSSGYYHGNHKSRDSSRSHSPRITKSASTSMEDLVTRGPMMIDKATSTDQLCLGSVSQGTSREDELPEEFPESDSFRWRAASASSDNDFNNLTDAIKAKMLHRQLLELQTQSLSDRRKYSDVRRYWVDPTQAQAGDPVIHRTSSSPSILDGVRFPAASTGYETSNQSTSDPNPRSFQVPALWRRVSDENEAFRPTDDYNPRDSFHEDEFNMAPEASPTAEFDDINSRRSSGSDSPASQSPDEENSSDQSIIPSFSSESDPTQRSPRSSPPPFTIDVVIDTPNESSSESDSGNRNTQPTRRPLRRLGTTGYGPRPGVGHSVSLPAASFNHYLSVMRGTGSGRSDTEETIEEEEENEEGEPCFPVHRRGRRASLDDDEVYVKKNREKRKKKTSVSLRFEGDVARESAETLAADIAAFLQYRKANNAENEQSSAPGTETAAPPQEDDDISMAESAAIARARSLSRRRGSAVVSLSGERSYQMDLHVLNVHREHLQEKSALLDKKDLSGSSTSLNSIVDPEKRSRWSLLRRNKKMLYGKEKGRTVEDFREVLTGLRDTSRHLVIEHELDEYKDSHWTQFMSSPQGNRRPLSDGASGLSDQENKRREALWELFHSEVVYLMDHVLVLREVFLEPLRIVQQMEEYLQNVDPNMIFCNVEELCEVSAKFAKDLLLVFKGDQSNSQFGSTAAVVNAFTEFGWRVHPQYQEYCLNYSKVLGYLDQCKKSEDFQEFVKWCEADPRCKRLQLTDLLVAPLQHLTKYPLLLKNIRKRTSEGDDQHSSLSSVIKSVELSIKELEGKVKSLANLERLQELQKCLVWPSIVELDPKTYVPEFLRGILAKQPCEGLLTSANRQLLHEGHLVLHESTKQDVYAFLFDDMLLLTRYRKLQPKAVKKLSLAGMAGAVAGGTESPPPTPPITRKTYHNVQYTVYKQPIPLDRFIVFDAEATHAGNTLKNSFIIIHYSRFKQTIGLYTLQAPTQNLKETWTSRLKAAQSSWSEAVAMEIAQETEKIVAAHVQAQQHQSQLESPTDDAPLTTIPEQTSEEKPVNRIPTYHKPMMSQC</sequence>
<dbReference type="OMA" id="EWPLIQP"/>
<feature type="compositionally biased region" description="Polar residues" evidence="1">
    <location>
        <begin position="499"/>
        <end position="509"/>
    </location>
</feature>
<feature type="domain" description="PH" evidence="2">
    <location>
        <begin position="923"/>
        <end position="1064"/>
    </location>
</feature>
<dbReference type="PANTHER" id="PTHR13217">
    <property type="entry name" value="PLECKSTRIN HOMOLOGY DOMAIN-CONTAINING FAMILY G MEMBER 7"/>
    <property type="match status" value="1"/>
</dbReference>
<dbReference type="CDD" id="cd00160">
    <property type="entry name" value="RhoGEF"/>
    <property type="match status" value="1"/>
</dbReference>
<dbReference type="CDD" id="cd13245">
    <property type="entry name" value="PH_PLEKHG7"/>
    <property type="match status" value="1"/>
</dbReference>
<dbReference type="PANTHER" id="PTHR13217:SF6">
    <property type="entry name" value="PLECKSTRIN HOMOLOGY DOMAIN-CONTAINING FAMILY G MEMBER 7"/>
    <property type="match status" value="1"/>
</dbReference>
<dbReference type="Gene3D" id="1.20.900.10">
    <property type="entry name" value="Dbl homology (DH) domain"/>
    <property type="match status" value="1"/>
</dbReference>
<evidence type="ECO:0000313" key="5">
    <source>
        <dbReference type="Proteomes" id="UP000001593"/>
    </source>
</evidence>
<dbReference type="InterPro" id="IPR000219">
    <property type="entry name" value="DH_dom"/>
</dbReference>
<feature type="compositionally biased region" description="Low complexity" evidence="1">
    <location>
        <begin position="322"/>
        <end position="342"/>
    </location>
</feature>
<feature type="region of interest" description="Disordered" evidence="1">
    <location>
        <begin position="263"/>
        <end position="282"/>
    </location>
</feature>
<reference evidence="4 5" key="1">
    <citation type="journal article" date="2007" name="Science">
        <title>Sea anemone genome reveals ancestral eumetazoan gene repertoire and genomic organization.</title>
        <authorList>
            <person name="Putnam N.H."/>
            <person name="Srivastava M."/>
            <person name="Hellsten U."/>
            <person name="Dirks B."/>
            <person name="Chapman J."/>
            <person name="Salamov A."/>
            <person name="Terry A."/>
            <person name="Shapiro H."/>
            <person name="Lindquist E."/>
            <person name="Kapitonov V.V."/>
            <person name="Jurka J."/>
            <person name="Genikhovich G."/>
            <person name="Grigoriev I.V."/>
            <person name="Lucas S.M."/>
            <person name="Steele R.E."/>
            <person name="Finnerty J.R."/>
            <person name="Technau U."/>
            <person name="Martindale M.Q."/>
            <person name="Rokhsar D.S."/>
        </authorList>
    </citation>
    <scope>NUCLEOTIDE SEQUENCE [LARGE SCALE GENOMIC DNA]</scope>
    <source>
        <strain evidence="5">CH2 X CH6</strain>
    </source>
</reference>
<name>A7RG07_NEMVE</name>
<dbReference type="OrthoDB" id="5585231at2759"/>
<feature type="compositionally biased region" description="Polar residues" evidence="1">
    <location>
        <begin position="357"/>
        <end position="367"/>
    </location>
</feature>
<evidence type="ECO:0000256" key="1">
    <source>
        <dbReference type="SAM" id="MobiDB-lite"/>
    </source>
</evidence>
<dbReference type="InterPro" id="IPR035899">
    <property type="entry name" value="DBL_dom_sf"/>
</dbReference>
<dbReference type="HOGENOM" id="CLU_279035_0_0_1"/>
<feature type="region of interest" description="Disordered" evidence="1">
    <location>
        <begin position="290"/>
        <end position="397"/>
    </location>
</feature>
<dbReference type="PROSITE" id="PS00741">
    <property type="entry name" value="DH_1"/>
    <property type="match status" value="1"/>
</dbReference>
<feature type="compositionally biased region" description="Low complexity" evidence="1">
    <location>
        <begin position="303"/>
        <end position="315"/>
    </location>
</feature>
<evidence type="ECO:0000313" key="4">
    <source>
        <dbReference type="EMBL" id="EDO49694.1"/>
    </source>
</evidence>
<feature type="region of interest" description="Disordered" evidence="1">
    <location>
        <begin position="650"/>
        <end position="670"/>
    </location>
</feature>
<feature type="domain" description="DH" evidence="3">
    <location>
        <begin position="675"/>
        <end position="869"/>
    </location>
</feature>
<feature type="region of interest" description="Disordered" evidence="1">
    <location>
        <begin position="1087"/>
        <end position="1116"/>
    </location>
</feature>
<protein>
    <recommendedName>
        <fullName evidence="6">Pleckstrin homology domain-containing family G member 7</fullName>
    </recommendedName>
</protein>
<feature type="compositionally biased region" description="Acidic residues" evidence="1">
    <location>
        <begin position="421"/>
        <end position="434"/>
    </location>
</feature>
<dbReference type="InterPro" id="IPR011993">
    <property type="entry name" value="PH-like_dom_sf"/>
</dbReference>
<evidence type="ECO:0000259" key="2">
    <source>
        <dbReference type="PROSITE" id="PS50003"/>
    </source>
</evidence>
<proteinExistence type="predicted"/>
<dbReference type="SMART" id="SM00325">
    <property type="entry name" value="RhoGEF"/>
    <property type="match status" value="1"/>
</dbReference>
<organism evidence="4 5">
    <name type="scientific">Nematostella vectensis</name>
    <name type="common">Starlet sea anemone</name>
    <dbReference type="NCBI Taxonomy" id="45351"/>
    <lineage>
        <taxon>Eukaryota</taxon>
        <taxon>Metazoa</taxon>
        <taxon>Cnidaria</taxon>
        <taxon>Anthozoa</taxon>
        <taxon>Hexacorallia</taxon>
        <taxon>Actiniaria</taxon>
        <taxon>Edwardsiidae</taxon>
        <taxon>Nematostella</taxon>
    </lineage>
</organism>
<dbReference type="SUPFAM" id="SSF48065">
    <property type="entry name" value="DBL homology domain (DH-domain)"/>
    <property type="match status" value="1"/>
</dbReference>